<dbReference type="InterPro" id="IPR043129">
    <property type="entry name" value="ATPase_NBD"/>
</dbReference>
<keyword evidence="2" id="KW-0547">Nucleotide-binding</keyword>
<evidence type="ECO:0000313" key="6">
    <source>
        <dbReference type="Proteomes" id="UP001177140"/>
    </source>
</evidence>
<comment type="caution">
    <text evidence="5">The sequence shown here is derived from an EMBL/GenBank/DDBJ whole genome shotgun (WGS) entry which is preliminary data.</text>
</comment>
<reference evidence="5" key="1">
    <citation type="submission" date="2022-03" db="EMBL/GenBank/DDBJ databases">
        <title>A functionally conserved STORR gene fusion in Papaver species that diverged 16.8 million years ago.</title>
        <authorList>
            <person name="Catania T."/>
        </authorList>
    </citation>
    <scope>NUCLEOTIDE SEQUENCE</scope>
    <source>
        <strain evidence="5">S-191538</strain>
    </source>
</reference>
<dbReference type="AlphaFoldDB" id="A0AA42B5F1"/>
<evidence type="ECO:0000256" key="4">
    <source>
        <dbReference type="SAM" id="MobiDB-lite"/>
    </source>
</evidence>
<feature type="compositionally biased region" description="Polar residues" evidence="4">
    <location>
        <begin position="22"/>
        <end position="41"/>
    </location>
</feature>
<dbReference type="Pfam" id="PF00012">
    <property type="entry name" value="HSP70"/>
    <property type="match status" value="1"/>
</dbReference>
<dbReference type="GO" id="GO:0140662">
    <property type="term" value="F:ATP-dependent protein folding chaperone"/>
    <property type="evidence" value="ECO:0007669"/>
    <property type="project" value="InterPro"/>
</dbReference>
<dbReference type="Gene3D" id="3.90.640.10">
    <property type="entry name" value="Actin, Chain A, domain 4"/>
    <property type="match status" value="1"/>
</dbReference>
<dbReference type="PRINTS" id="PR00301">
    <property type="entry name" value="HEATSHOCK70"/>
</dbReference>
<proteinExistence type="inferred from homology"/>
<sequence>MAITSSILGILRTGRVLNSSSIPTNPSLIGNPHTPWSSSPSGKKMSNLAERLFSSKPMGNNVTTESTIMDRIVTNSKESGSSFKIIEARNGDAWVKSDHGYLYSISQIGPSIFIDLKHYTETSFRRTLSRAVIRVPSYFNYTQRQATKDAATKAGLEVDSIVTDDPPAYALFPKDHIAVVDLSAGNFDLCIKEQATRRGSEGNLLEFIVRELKKTHRFDAREDPLILKRLEEAIEKASISKAGIRLKIPSIQGEAERCMTIKWA</sequence>
<dbReference type="SUPFAM" id="SSF53067">
    <property type="entry name" value="Actin-like ATPase domain"/>
    <property type="match status" value="1"/>
</dbReference>
<protein>
    <submittedName>
        <fullName evidence="5">Uncharacterized protein</fullName>
    </submittedName>
</protein>
<keyword evidence="3" id="KW-0067">ATP-binding</keyword>
<dbReference type="FunFam" id="3.30.420.40:FF:000028">
    <property type="entry name" value="heat shock 70 kDa protein-like"/>
    <property type="match status" value="1"/>
</dbReference>
<dbReference type="EMBL" id="JAJJMA010345951">
    <property type="protein sequence ID" value="MCL7052077.1"/>
    <property type="molecule type" value="Genomic_DNA"/>
</dbReference>
<feature type="region of interest" description="Disordered" evidence="4">
    <location>
        <begin position="22"/>
        <end position="44"/>
    </location>
</feature>
<evidence type="ECO:0000256" key="3">
    <source>
        <dbReference type="ARBA" id="ARBA00022840"/>
    </source>
</evidence>
<keyword evidence="6" id="KW-1185">Reference proteome</keyword>
<evidence type="ECO:0000256" key="1">
    <source>
        <dbReference type="ARBA" id="ARBA00007381"/>
    </source>
</evidence>
<gene>
    <name evidence="5" type="ORF">MKW94_000061</name>
</gene>
<evidence type="ECO:0000256" key="2">
    <source>
        <dbReference type="ARBA" id="ARBA00022741"/>
    </source>
</evidence>
<comment type="similarity">
    <text evidence="1">Belongs to the heat shock protein 70 family.</text>
</comment>
<name>A0AA42B5F1_PAPNU</name>
<accession>A0AA42B5F1</accession>
<dbReference type="InterPro" id="IPR013126">
    <property type="entry name" value="Hsp_70_fam"/>
</dbReference>
<organism evidence="5 6">
    <name type="scientific">Papaver nudicaule</name>
    <name type="common">Iceland poppy</name>
    <dbReference type="NCBI Taxonomy" id="74823"/>
    <lineage>
        <taxon>Eukaryota</taxon>
        <taxon>Viridiplantae</taxon>
        <taxon>Streptophyta</taxon>
        <taxon>Embryophyta</taxon>
        <taxon>Tracheophyta</taxon>
        <taxon>Spermatophyta</taxon>
        <taxon>Magnoliopsida</taxon>
        <taxon>Ranunculales</taxon>
        <taxon>Papaveraceae</taxon>
        <taxon>Papaveroideae</taxon>
        <taxon>Papaver</taxon>
    </lineage>
</organism>
<dbReference type="GO" id="GO:0005524">
    <property type="term" value="F:ATP binding"/>
    <property type="evidence" value="ECO:0007669"/>
    <property type="project" value="UniProtKB-KW"/>
</dbReference>
<dbReference type="Proteomes" id="UP001177140">
    <property type="component" value="Unassembled WGS sequence"/>
</dbReference>
<dbReference type="Gene3D" id="3.30.420.40">
    <property type="match status" value="2"/>
</dbReference>
<evidence type="ECO:0000313" key="5">
    <source>
        <dbReference type="EMBL" id="MCL7052077.1"/>
    </source>
</evidence>
<dbReference type="PANTHER" id="PTHR19375">
    <property type="entry name" value="HEAT SHOCK PROTEIN 70KDA"/>
    <property type="match status" value="1"/>
</dbReference>